<dbReference type="InterPro" id="IPR012337">
    <property type="entry name" value="RNaseH-like_sf"/>
</dbReference>
<protein>
    <submittedName>
        <fullName evidence="3">Uncharacterized protein LOC115890687</fullName>
    </submittedName>
</protein>
<dbReference type="GeneID" id="115890687"/>
<gene>
    <name evidence="3" type="primary">LOC115890687</name>
</gene>
<proteinExistence type="predicted"/>
<dbReference type="OrthoDB" id="6776014at2759"/>
<dbReference type="Proteomes" id="UP000504635">
    <property type="component" value="Unplaced"/>
</dbReference>
<accession>A0A6J2YRY8</accession>
<dbReference type="InterPro" id="IPR000477">
    <property type="entry name" value="RT_dom"/>
</dbReference>
<evidence type="ECO:0000259" key="1">
    <source>
        <dbReference type="Pfam" id="PF00078"/>
    </source>
</evidence>
<evidence type="ECO:0000313" key="3">
    <source>
        <dbReference type="RefSeq" id="XP_030766848.1"/>
    </source>
</evidence>
<dbReference type="KEGG" id="soy:115890687"/>
<dbReference type="Pfam" id="PF00078">
    <property type="entry name" value="RVT_1"/>
    <property type="match status" value="1"/>
</dbReference>
<sequence length="660" mass="76530">MLQPPIMGDIPAVRLSQVKPFSEVGCDYGGPFSLLRYRARGDKSYKAYICLFVCMATKALHLELVSDLSSETFLVALRRFISRRGRCNHIYSDCGTNFVGASRELINMLKSAAEQEQISWHFNPPSAPHFGDLWEAGIKSVKLTLKRVIGDQLLTNERSIIDYILISRHHRNDDVRVRREVEINSDHYLTAAETRIGNVREDQSDPNQSKRITLKKLNKNRIRVHRLNDTDIARKYQFMIKQRLCNVKTDQMRVEDLWTLFKTSILITAEEVCGISRDNKTRKQTAWWSKNLKEQVKCKKQRWKEYLQDSTEQSYNLYKEQRNKVKLLIKEAKNKSWEEFGNKMLNDYHANQKLFYRVLKNLKTGNQQSSVKQIGDSNGNLVTNEQEIIKCWKEYFQKLLCTDDVITNSQETELASNINTTAYRKIDETVEAIKMLKKGKAAGHDNITGEMLKNLGESAVTVFTDLLNKIINEEEVPRDWELGIILPIFKKGDKTTCVYRGITLLSIPSKVFERILEQRLKGDTDELLDQAQSDFRKGRSVQDHIFTLKQMAERIKVTGKNIYVAFLDIEKAFVRVPRQVVCDSLKKRSVHSKLKSDIVCLYKNTRNYDTSAAVTRVYAGYRNLQPIWIKECAFADDLAILANSEKELKRNLEIWLEREI</sequence>
<name>A0A6J2YRY8_SITOR</name>
<feature type="domain" description="Reverse transcriptase" evidence="1">
    <location>
        <begin position="496"/>
        <end position="656"/>
    </location>
</feature>
<dbReference type="PANTHER" id="PTHR19446">
    <property type="entry name" value="REVERSE TRANSCRIPTASES"/>
    <property type="match status" value="1"/>
</dbReference>
<dbReference type="CDD" id="cd01650">
    <property type="entry name" value="RT_nLTR_like"/>
    <property type="match status" value="1"/>
</dbReference>
<keyword evidence="2" id="KW-1185">Reference proteome</keyword>
<dbReference type="RefSeq" id="XP_030766848.1">
    <property type="nucleotide sequence ID" value="XM_030910988.1"/>
</dbReference>
<organism evidence="2 3">
    <name type="scientific">Sitophilus oryzae</name>
    <name type="common">Rice weevil</name>
    <name type="synonym">Curculio oryzae</name>
    <dbReference type="NCBI Taxonomy" id="7048"/>
    <lineage>
        <taxon>Eukaryota</taxon>
        <taxon>Metazoa</taxon>
        <taxon>Ecdysozoa</taxon>
        <taxon>Arthropoda</taxon>
        <taxon>Hexapoda</taxon>
        <taxon>Insecta</taxon>
        <taxon>Pterygota</taxon>
        <taxon>Neoptera</taxon>
        <taxon>Endopterygota</taxon>
        <taxon>Coleoptera</taxon>
        <taxon>Polyphaga</taxon>
        <taxon>Cucujiformia</taxon>
        <taxon>Curculionidae</taxon>
        <taxon>Dryophthorinae</taxon>
        <taxon>Sitophilus</taxon>
    </lineage>
</organism>
<dbReference type="InParanoid" id="A0A6J2YRY8"/>
<dbReference type="Gene3D" id="3.30.420.10">
    <property type="entry name" value="Ribonuclease H-like superfamily/Ribonuclease H"/>
    <property type="match status" value="1"/>
</dbReference>
<dbReference type="InterPro" id="IPR036397">
    <property type="entry name" value="RNaseH_sf"/>
</dbReference>
<dbReference type="SUPFAM" id="SSF53098">
    <property type="entry name" value="Ribonuclease H-like"/>
    <property type="match status" value="1"/>
</dbReference>
<reference evidence="3" key="1">
    <citation type="submission" date="2025-08" db="UniProtKB">
        <authorList>
            <consortium name="RefSeq"/>
        </authorList>
    </citation>
    <scope>IDENTIFICATION</scope>
    <source>
        <tissue evidence="3">Gonads</tissue>
    </source>
</reference>
<dbReference type="GO" id="GO:0003676">
    <property type="term" value="F:nucleic acid binding"/>
    <property type="evidence" value="ECO:0007669"/>
    <property type="project" value="InterPro"/>
</dbReference>
<evidence type="ECO:0000313" key="2">
    <source>
        <dbReference type="Proteomes" id="UP000504635"/>
    </source>
</evidence>
<dbReference type="AlphaFoldDB" id="A0A6J2YRY8"/>